<dbReference type="Gene3D" id="1.10.10.10">
    <property type="entry name" value="Winged helix-like DNA-binding domain superfamily/Winged helix DNA-binding domain"/>
    <property type="match status" value="1"/>
</dbReference>
<accession>A0A2K9DY13</accession>
<sequence length="175" mass="19858">MKDTIMIVDDSKELRKVIKLYLENAGYETIEAENGKMALEILKEKDISLMILDIMMPEMDGFEVLDALGEDRKFPVIFLSARGKVEDKIKGLNLGGDDYISKPFDPGEVVARVMAVLRRNQRSMKKQIVVGSLKWDVENRVVYLGDKILELRAKEYKLLTLFIEAGQGVYQAGNI</sequence>
<dbReference type="SUPFAM" id="SSF52172">
    <property type="entry name" value="CheY-like"/>
    <property type="match status" value="1"/>
</dbReference>
<keyword evidence="3" id="KW-0902">Two-component regulatory system</keyword>
<dbReference type="InterPro" id="IPR001867">
    <property type="entry name" value="OmpR/PhoB-type_DNA-bd"/>
</dbReference>
<evidence type="ECO:0000256" key="3">
    <source>
        <dbReference type="ARBA" id="ARBA00023012"/>
    </source>
</evidence>
<dbReference type="CDD" id="cd17574">
    <property type="entry name" value="REC_OmpR"/>
    <property type="match status" value="1"/>
</dbReference>
<dbReference type="PROSITE" id="PS51755">
    <property type="entry name" value="OMPR_PHOB"/>
    <property type="match status" value="1"/>
</dbReference>
<dbReference type="GO" id="GO:0000156">
    <property type="term" value="F:phosphorelay response regulator activity"/>
    <property type="evidence" value="ECO:0007669"/>
    <property type="project" value="TreeGrafter"/>
</dbReference>
<comment type="function">
    <text evidence="7">May play the central regulatory role in sporulation. It may be an element of the effector pathway responsible for the activation of sporulation genes in response to nutritional stress. Spo0A may act in concert with spo0H (a sigma factor) to control the expression of some genes that are critical to the sporulation process.</text>
</comment>
<evidence type="ECO:0000259" key="10">
    <source>
        <dbReference type="PROSITE" id="PS50110"/>
    </source>
</evidence>
<evidence type="ECO:0000256" key="4">
    <source>
        <dbReference type="ARBA" id="ARBA00023015"/>
    </source>
</evidence>
<dbReference type="SMART" id="SM00448">
    <property type="entry name" value="REC"/>
    <property type="match status" value="1"/>
</dbReference>
<keyword evidence="13" id="KW-1185">Reference proteome</keyword>
<dbReference type="InterPro" id="IPR039420">
    <property type="entry name" value="WalR-like"/>
</dbReference>
<dbReference type="PANTHER" id="PTHR48111">
    <property type="entry name" value="REGULATOR OF RPOS"/>
    <property type="match status" value="1"/>
</dbReference>
<evidence type="ECO:0000259" key="11">
    <source>
        <dbReference type="PROSITE" id="PS51755"/>
    </source>
</evidence>
<dbReference type="GO" id="GO:0005829">
    <property type="term" value="C:cytosol"/>
    <property type="evidence" value="ECO:0007669"/>
    <property type="project" value="TreeGrafter"/>
</dbReference>
<dbReference type="GO" id="GO:0006355">
    <property type="term" value="P:regulation of DNA-templated transcription"/>
    <property type="evidence" value="ECO:0007669"/>
    <property type="project" value="InterPro"/>
</dbReference>
<dbReference type="InterPro" id="IPR001789">
    <property type="entry name" value="Sig_transdc_resp-reg_receiver"/>
</dbReference>
<evidence type="ECO:0000256" key="7">
    <source>
        <dbReference type="ARBA" id="ARBA00024867"/>
    </source>
</evidence>
<dbReference type="InterPro" id="IPR036388">
    <property type="entry name" value="WH-like_DNA-bd_sf"/>
</dbReference>
<keyword evidence="5 9" id="KW-0238">DNA-binding</keyword>
<dbReference type="FunFam" id="3.40.50.2300:FF:000001">
    <property type="entry name" value="DNA-binding response regulator PhoB"/>
    <property type="match status" value="1"/>
</dbReference>
<dbReference type="InterPro" id="IPR011006">
    <property type="entry name" value="CheY-like_superfamily"/>
</dbReference>
<feature type="modified residue" description="4-aspartylphosphate" evidence="8">
    <location>
        <position position="53"/>
    </location>
</feature>
<keyword evidence="2 8" id="KW-0597">Phosphoprotein</keyword>
<dbReference type="RefSeq" id="WP_101298806.1">
    <property type="nucleotide sequence ID" value="NZ_CP025197.1"/>
</dbReference>
<feature type="domain" description="Response regulatory" evidence="10">
    <location>
        <begin position="4"/>
        <end position="117"/>
    </location>
</feature>
<evidence type="ECO:0000256" key="2">
    <source>
        <dbReference type="ARBA" id="ARBA00022553"/>
    </source>
</evidence>
<dbReference type="GO" id="GO:0032993">
    <property type="term" value="C:protein-DNA complex"/>
    <property type="evidence" value="ECO:0007669"/>
    <property type="project" value="TreeGrafter"/>
</dbReference>
<keyword evidence="6" id="KW-0804">Transcription</keyword>
<proteinExistence type="predicted"/>
<dbReference type="PANTHER" id="PTHR48111:SF40">
    <property type="entry name" value="PHOSPHATE REGULON TRANSCRIPTIONAL REGULATORY PROTEIN PHOB"/>
    <property type="match status" value="1"/>
</dbReference>
<dbReference type="Pfam" id="PF00072">
    <property type="entry name" value="Response_reg"/>
    <property type="match status" value="1"/>
</dbReference>
<protein>
    <recommendedName>
        <fullName evidence="1">Stage 0 sporulation protein A homolog</fullName>
    </recommendedName>
</protein>
<keyword evidence="4" id="KW-0805">Transcription regulation</keyword>
<evidence type="ECO:0000256" key="1">
    <source>
        <dbReference type="ARBA" id="ARBA00018672"/>
    </source>
</evidence>
<evidence type="ECO:0000256" key="9">
    <source>
        <dbReference type="PROSITE-ProRule" id="PRU01091"/>
    </source>
</evidence>
<feature type="DNA-binding region" description="OmpR/PhoB-type" evidence="9">
    <location>
        <begin position="125"/>
        <end position="175"/>
    </location>
</feature>
<dbReference type="KEGG" id="hsc:HVS_02225"/>
<evidence type="ECO:0000313" key="13">
    <source>
        <dbReference type="Proteomes" id="UP000233534"/>
    </source>
</evidence>
<dbReference type="EMBL" id="CP025197">
    <property type="protein sequence ID" value="AUG56402.1"/>
    <property type="molecule type" value="Genomic_DNA"/>
</dbReference>
<dbReference type="Gene3D" id="3.40.50.2300">
    <property type="match status" value="1"/>
</dbReference>
<organism evidence="12 13">
    <name type="scientific">Acetivibrio saccincola</name>
    <dbReference type="NCBI Taxonomy" id="1677857"/>
    <lineage>
        <taxon>Bacteria</taxon>
        <taxon>Bacillati</taxon>
        <taxon>Bacillota</taxon>
        <taxon>Clostridia</taxon>
        <taxon>Eubacteriales</taxon>
        <taxon>Oscillospiraceae</taxon>
        <taxon>Acetivibrio</taxon>
    </lineage>
</organism>
<dbReference type="PROSITE" id="PS50110">
    <property type="entry name" value="RESPONSE_REGULATORY"/>
    <property type="match status" value="1"/>
</dbReference>
<evidence type="ECO:0000256" key="6">
    <source>
        <dbReference type="ARBA" id="ARBA00023163"/>
    </source>
</evidence>
<evidence type="ECO:0000313" key="12">
    <source>
        <dbReference type="EMBL" id="AUG56402.1"/>
    </source>
</evidence>
<evidence type="ECO:0000256" key="8">
    <source>
        <dbReference type="PROSITE-ProRule" id="PRU00169"/>
    </source>
</evidence>
<reference evidence="12 13" key="1">
    <citation type="submission" date="2017-12" db="EMBL/GenBank/DDBJ databases">
        <title>Complete genome sequence of Herbivorax saccincola GGR1, a novel Cellulosome-producing hydrolytic bacterium in a thermophilic biogas plant, established by Illumina and Nanopore MinION sequencing.</title>
        <authorList>
            <person name="Pechtl A."/>
            <person name="Ruckert C."/>
            <person name="Koeck D.E."/>
            <person name="Maus I."/>
            <person name="Winkler A."/>
            <person name="Kalinowski J."/>
            <person name="Puhler A."/>
            <person name="Schwarz W.W."/>
            <person name="Zverlov V.V."/>
            <person name="Schluter A."/>
            <person name="Liebl W."/>
        </authorList>
    </citation>
    <scope>NUCLEOTIDE SEQUENCE [LARGE SCALE GENOMIC DNA]</scope>
    <source>
        <strain evidence="13">SR1</strain>
    </source>
</reference>
<dbReference type="Gene3D" id="6.10.250.690">
    <property type="match status" value="1"/>
</dbReference>
<evidence type="ECO:0000256" key="5">
    <source>
        <dbReference type="ARBA" id="ARBA00023125"/>
    </source>
</evidence>
<dbReference type="AlphaFoldDB" id="A0A2K9DY13"/>
<dbReference type="Proteomes" id="UP000233534">
    <property type="component" value="Chromosome"/>
</dbReference>
<name>A0A2K9DY13_9FIRM</name>
<feature type="domain" description="OmpR/PhoB-type" evidence="11">
    <location>
        <begin position="125"/>
        <end position="175"/>
    </location>
</feature>
<gene>
    <name evidence="12" type="primary">srrA1</name>
    <name evidence="12" type="ORF">HVS_02225</name>
</gene>
<dbReference type="GO" id="GO:0000976">
    <property type="term" value="F:transcription cis-regulatory region binding"/>
    <property type="evidence" value="ECO:0007669"/>
    <property type="project" value="TreeGrafter"/>
</dbReference>